<reference evidence="3" key="1">
    <citation type="journal article" date="2019" name="Int. J. Syst. Evol. Microbiol.">
        <title>The Global Catalogue of Microorganisms (GCM) 10K type strain sequencing project: providing services to taxonomists for standard genome sequencing and annotation.</title>
        <authorList>
            <consortium name="The Broad Institute Genomics Platform"/>
            <consortium name="The Broad Institute Genome Sequencing Center for Infectious Disease"/>
            <person name="Wu L."/>
            <person name="Ma J."/>
        </authorList>
    </citation>
    <scope>NUCLEOTIDE SEQUENCE [LARGE SCALE GENOMIC DNA]</scope>
    <source>
        <strain evidence="3">KCTC 52298</strain>
    </source>
</reference>
<comment type="caution">
    <text evidence="2">The sequence shown here is derived from an EMBL/GenBank/DDBJ whole genome shotgun (WGS) entry which is preliminary data.</text>
</comment>
<dbReference type="Proteomes" id="UP001597440">
    <property type="component" value="Unassembled WGS sequence"/>
</dbReference>
<evidence type="ECO:0000313" key="3">
    <source>
        <dbReference type="Proteomes" id="UP001597440"/>
    </source>
</evidence>
<accession>A0ABW5L377</accession>
<dbReference type="EMBL" id="JBHULD010000008">
    <property type="protein sequence ID" value="MFD2554211.1"/>
    <property type="molecule type" value="Genomic_DNA"/>
</dbReference>
<dbReference type="RefSeq" id="WP_210355988.1">
    <property type="nucleotide sequence ID" value="NZ_JAEQMU010000006.1"/>
</dbReference>
<gene>
    <name evidence="2" type="ORF">ACFSQW_07410</name>
</gene>
<sequence>MHEIIKKISKAVQIVLMAPIKLPGKAMNIIKYVALGLGIIESVLPEDKSKGESGPNSLREDTDTREREQQQHESK</sequence>
<protein>
    <submittedName>
        <fullName evidence="2">Uncharacterized protein</fullName>
    </submittedName>
</protein>
<organism evidence="2 3">
    <name type="scientific">Sphingobacterium tabacisoli</name>
    <dbReference type="NCBI Taxonomy" id="2044855"/>
    <lineage>
        <taxon>Bacteria</taxon>
        <taxon>Pseudomonadati</taxon>
        <taxon>Bacteroidota</taxon>
        <taxon>Sphingobacteriia</taxon>
        <taxon>Sphingobacteriales</taxon>
        <taxon>Sphingobacteriaceae</taxon>
        <taxon>Sphingobacterium</taxon>
    </lineage>
</organism>
<proteinExistence type="predicted"/>
<keyword evidence="3" id="KW-1185">Reference proteome</keyword>
<feature type="region of interest" description="Disordered" evidence="1">
    <location>
        <begin position="45"/>
        <end position="75"/>
    </location>
</feature>
<name>A0ABW5L377_9SPHI</name>
<evidence type="ECO:0000256" key="1">
    <source>
        <dbReference type="SAM" id="MobiDB-lite"/>
    </source>
</evidence>
<evidence type="ECO:0000313" key="2">
    <source>
        <dbReference type="EMBL" id="MFD2554211.1"/>
    </source>
</evidence>
<feature type="compositionally biased region" description="Basic and acidic residues" evidence="1">
    <location>
        <begin position="58"/>
        <end position="75"/>
    </location>
</feature>